<protein>
    <recommendedName>
        <fullName evidence="7">C2H2-type domain-containing protein</fullName>
    </recommendedName>
</protein>
<proteinExistence type="predicted"/>
<feature type="compositionally biased region" description="Polar residues" evidence="6">
    <location>
        <begin position="414"/>
        <end position="438"/>
    </location>
</feature>
<dbReference type="PROSITE" id="PS00028">
    <property type="entry name" value="ZINC_FINGER_C2H2_1"/>
    <property type="match status" value="12"/>
</dbReference>
<dbReference type="SMART" id="SM00355">
    <property type="entry name" value="ZnF_C2H2"/>
    <property type="match status" value="22"/>
</dbReference>
<feature type="domain" description="C2H2-type" evidence="7">
    <location>
        <begin position="488"/>
        <end position="512"/>
    </location>
</feature>
<evidence type="ECO:0000256" key="2">
    <source>
        <dbReference type="ARBA" id="ARBA00022737"/>
    </source>
</evidence>
<evidence type="ECO:0000256" key="3">
    <source>
        <dbReference type="ARBA" id="ARBA00022771"/>
    </source>
</evidence>
<feature type="domain" description="C2H2-type" evidence="7">
    <location>
        <begin position="1162"/>
        <end position="1190"/>
    </location>
</feature>
<dbReference type="PANTHER" id="PTHR24379">
    <property type="entry name" value="KRAB AND ZINC FINGER DOMAIN-CONTAINING"/>
    <property type="match status" value="1"/>
</dbReference>
<dbReference type="Gene3D" id="3.30.160.60">
    <property type="entry name" value="Classic Zinc Finger"/>
    <property type="match status" value="6"/>
</dbReference>
<evidence type="ECO:0000313" key="8">
    <source>
        <dbReference type="EMBL" id="CAL8130024.1"/>
    </source>
</evidence>
<dbReference type="PROSITE" id="PS50157">
    <property type="entry name" value="ZINC_FINGER_C2H2_2"/>
    <property type="match status" value="10"/>
</dbReference>
<dbReference type="SUPFAM" id="SSF57667">
    <property type="entry name" value="beta-beta-alpha zinc fingers"/>
    <property type="match status" value="3"/>
</dbReference>
<feature type="domain" description="C2H2-type" evidence="7">
    <location>
        <begin position="1134"/>
        <end position="1161"/>
    </location>
</feature>
<evidence type="ECO:0000256" key="5">
    <source>
        <dbReference type="PROSITE-ProRule" id="PRU00042"/>
    </source>
</evidence>
<reference evidence="8 9" key="1">
    <citation type="submission" date="2024-08" db="EMBL/GenBank/DDBJ databases">
        <authorList>
            <person name="Cucini C."/>
            <person name="Frati F."/>
        </authorList>
    </citation>
    <scope>NUCLEOTIDE SEQUENCE [LARGE SCALE GENOMIC DNA]</scope>
</reference>
<keyword evidence="4" id="KW-0862">Zinc</keyword>
<dbReference type="PANTHER" id="PTHR24379:SF121">
    <property type="entry name" value="C2H2-TYPE DOMAIN-CONTAINING PROTEIN"/>
    <property type="match status" value="1"/>
</dbReference>
<accession>A0ABP1RLB5</accession>
<keyword evidence="2" id="KW-0677">Repeat</keyword>
<evidence type="ECO:0000313" key="9">
    <source>
        <dbReference type="Proteomes" id="UP001642540"/>
    </source>
</evidence>
<organism evidence="8 9">
    <name type="scientific">Orchesella dallaii</name>
    <dbReference type="NCBI Taxonomy" id="48710"/>
    <lineage>
        <taxon>Eukaryota</taxon>
        <taxon>Metazoa</taxon>
        <taxon>Ecdysozoa</taxon>
        <taxon>Arthropoda</taxon>
        <taxon>Hexapoda</taxon>
        <taxon>Collembola</taxon>
        <taxon>Entomobryomorpha</taxon>
        <taxon>Entomobryoidea</taxon>
        <taxon>Orchesellidae</taxon>
        <taxon>Orchesellinae</taxon>
        <taxon>Orchesella</taxon>
    </lineage>
</organism>
<feature type="compositionally biased region" description="Acidic residues" evidence="6">
    <location>
        <begin position="395"/>
        <end position="413"/>
    </location>
</feature>
<feature type="domain" description="C2H2-type" evidence="7">
    <location>
        <begin position="828"/>
        <end position="856"/>
    </location>
</feature>
<dbReference type="Pfam" id="PF00096">
    <property type="entry name" value="zf-C2H2"/>
    <property type="match status" value="3"/>
</dbReference>
<evidence type="ECO:0000259" key="7">
    <source>
        <dbReference type="PROSITE" id="PS50157"/>
    </source>
</evidence>
<evidence type="ECO:0000256" key="4">
    <source>
        <dbReference type="ARBA" id="ARBA00022833"/>
    </source>
</evidence>
<sequence>MSCTVNLCTFCYCDNPSVSVSEAGKLNCETNREEILNQFLKLTQRYFGSSFQSKRSRIGIQGRDGDKFVLNACSDCLCEVETFCKLYHEWKCLEMEMEWRLRKLSSVIDSTNAVAMFNPKIYAEERRLLQSFRNEFQQKCSKRCSMSFPRVILENLMHPTKCEVSKVVELKPQVLLETRTTQFSQMFLGWISTFTAVLLLGNLFLERNATTNDFGDYKPIICTSLDPVSVDANYDGDDDDECVSSADNKHEPHLANQFLPILNLETNSVVNSSLIFETSSTPKPVMTQHQKPYLPPIGSSLQPHEIRLRAPDFNPQHVHFRCFRCGRSFNRYYTLLRHRRAFTHRLAKRKTKTRLLEVKILQQKPECSDRQINVGILRPLHIKRNIVARNNDPEGTSEESENGDTSDVVDDDWNSSTTKNDDTISGETSIKSSNNNDEPEFSCSNCAKNFSNASARTGHEKICRFSVNQTITTATGAAPVNIKTEKKYHCDRSSCNYKFATEPQLLAHQRLHGNFTCKNCSVIKDFAPALAIHELTHQQLERKNKPKYAKNEWHLCPRCNVHTNSQKNYISHFIWAHLKLRSGIDLCSICKAPLLTTASKNAHFLRQHDTKGVDPKFIRKCEQCPAYFLKAKQLRCHLNMIHDCSDEMSTDDEEQVRLSSNSNKCVKCGKIFKRKSIFLKHNESCTRAGITKKAKRGMRRFICDHKACKRRFNFEEELEAHKKYHGKFPCQFCNVVKTYAPNLAVHERIHARKRDKSKGGQEFYCPRCNFKCKHKLSYYIRHYLETHLGLPGKRVMCHVCKTLFSSNSYSSHYRVCHKTDGVDPAAIRNCNQCPAYFLKDSQLSAHIKQTHDTNHQKLRGKFPCSVCPVVKTYAPELALHEATHFTTSFLSPTSMKRSAGRGQSFKCSRCPSTVNGKFNYVTHFLEKHLNLAPEGVTCQNCGETFTWRKRSLLGRHIDLKHDIKGMLEHDISRCDHCPAFFCKPIFLFHHKKKFHHNDIINACVDCGRTYSTPGALRTHRLGVHKKKEADFPISCDIPGCERRFEGEIDLGWHKLNIHEYNRTATSLVCHECGKKCSTKAALTQHIRGLHSTVKFTRKTNPKRFVCEECGKGFRSPVVLETHQLSHSGPASWKNDCLFCGKKCTTKQLLMDHIRMHTNEKPYGCEYCGEEYAHGHNLRNHRNSKHNATITQRGGK</sequence>
<name>A0ABP1RLB5_9HEXA</name>
<feature type="domain" description="C2H2-type" evidence="7">
    <location>
        <begin position="1001"/>
        <end position="1029"/>
    </location>
</feature>
<feature type="domain" description="C2H2-type" evidence="7">
    <location>
        <begin position="701"/>
        <end position="725"/>
    </location>
</feature>
<dbReference type="EMBL" id="CAXLJM020000081">
    <property type="protein sequence ID" value="CAL8130024.1"/>
    <property type="molecule type" value="Genomic_DNA"/>
</dbReference>
<evidence type="ECO:0000256" key="1">
    <source>
        <dbReference type="ARBA" id="ARBA00022723"/>
    </source>
</evidence>
<feature type="domain" description="C2H2-type" evidence="7">
    <location>
        <begin position="1104"/>
        <end position="1131"/>
    </location>
</feature>
<dbReference type="InterPro" id="IPR013087">
    <property type="entry name" value="Znf_C2H2_type"/>
</dbReference>
<evidence type="ECO:0000256" key="6">
    <source>
        <dbReference type="SAM" id="MobiDB-lite"/>
    </source>
</evidence>
<feature type="domain" description="C2H2-type" evidence="7">
    <location>
        <begin position="320"/>
        <end position="349"/>
    </location>
</feature>
<comment type="caution">
    <text evidence="8">The sequence shown here is derived from an EMBL/GenBank/DDBJ whole genome shotgun (WGS) entry which is preliminary data.</text>
</comment>
<feature type="domain" description="C2H2-type" evidence="7">
    <location>
        <begin position="1067"/>
        <end position="1095"/>
    </location>
</feature>
<dbReference type="InterPro" id="IPR036236">
    <property type="entry name" value="Znf_C2H2_sf"/>
</dbReference>
<dbReference type="Proteomes" id="UP001642540">
    <property type="component" value="Unassembled WGS sequence"/>
</dbReference>
<keyword evidence="3 5" id="KW-0863">Zinc-finger</keyword>
<feature type="domain" description="C2H2-type" evidence="7">
    <location>
        <begin position="728"/>
        <end position="755"/>
    </location>
</feature>
<gene>
    <name evidence="8" type="ORF">ODALV1_LOCUS23529</name>
</gene>
<keyword evidence="1" id="KW-0479">Metal-binding</keyword>
<keyword evidence="9" id="KW-1185">Reference proteome</keyword>
<feature type="region of interest" description="Disordered" evidence="6">
    <location>
        <begin position="388"/>
        <end position="438"/>
    </location>
</feature>